<evidence type="ECO:0000313" key="2">
    <source>
        <dbReference type="Proteomes" id="UP000254123"/>
    </source>
</evidence>
<keyword evidence="2" id="KW-1185">Reference proteome</keyword>
<proteinExistence type="predicted"/>
<accession>A0A379LMY7</accession>
<evidence type="ECO:0000313" key="1">
    <source>
        <dbReference type="EMBL" id="SUD91903.1"/>
    </source>
</evidence>
<dbReference type="EMBL" id="UGVC01000001">
    <property type="protein sequence ID" value="SUD91903.1"/>
    <property type="molecule type" value="Genomic_DNA"/>
</dbReference>
<organism evidence="1 2">
    <name type="scientific">Psychrobacter phenylpyruvicus</name>
    <dbReference type="NCBI Taxonomy" id="29432"/>
    <lineage>
        <taxon>Bacteria</taxon>
        <taxon>Pseudomonadati</taxon>
        <taxon>Pseudomonadota</taxon>
        <taxon>Gammaproteobacteria</taxon>
        <taxon>Moraxellales</taxon>
        <taxon>Moraxellaceae</taxon>
        <taxon>Psychrobacter</taxon>
    </lineage>
</organism>
<dbReference type="Proteomes" id="UP000254123">
    <property type="component" value="Unassembled WGS sequence"/>
</dbReference>
<dbReference type="AlphaFoldDB" id="A0A379LMY7"/>
<protein>
    <submittedName>
        <fullName evidence="1">Uncharacterized protein</fullName>
    </submittedName>
</protein>
<sequence length="114" mass="13141">MEKVSNKDEKLINNAVAIIEKHSMRCNCSGLAVPKSVQGHCYECLSCHKNYEGVSYDFTRLLPNSNYTQLEHLSTTTDNQLDYFNQAIDILRTNSRTIILPDNALTKLWRKIKY</sequence>
<name>A0A379LMY7_9GAMM</name>
<dbReference type="RefSeq" id="WP_028858414.1">
    <property type="nucleotide sequence ID" value="NZ_CAJHAQ010000001.1"/>
</dbReference>
<gene>
    <name evidence="1" type="ORF">NCTC10526_02278</name>
</gene>
<reference evidence="1 2" key="1">
    <citation type="submission" date="2018-06" db="EMBL/GenBank/DDBJ databases">
        <authorList>
            <consortium name="Pathogen Informatics"/>
            <person name="Doyle S."/>
        </authorList>
    </citation>
    <scope>NUCLEOTIDE SEQUENCE [LARGE SCALE GENOMIC DNA]</scope>
    <source>
        <strain evidence="1 2">NCTC10526</strain>
    </source>
</reference>